<dbReference type="KEGG" id="vg:80530597"/>
<dbReference type="RefSeq" id="YP_010793883.1">
    <property type="nucleotide sequence ID" value="NC_075538.1"/>
</dbReference>
<evidence type="ECO:0000313" key="1">
    <source>
        <dbReference type="EMBL" id="AZY88460.1"/>
    </source>
</evidence>
<evidence type="ECO:0000313" key="2">
    <source>
        <dbReference type="Proteomes" id="UP000319407"/>
    </source>
</evidence>
<accession>A0A3T0PND8</accession>
<dbReference type="GeneID" id="80530597"/>
<proteinExistence type="predicted"/>
<name>A0A3T0PND8_9VIRU</name>
<organism evidence="1 2">
    <name type="scientific">Lumpfish ranavirus</name>
    <dbReference type="NCBI Taxonomy" id="2501771"/>
    <lineage>
        <taxon>Viruses</taxon>
        <taxon>Varidnaviria</taxon>
        <taxon>Bamfordvirae</taxon>
        <taxon>Nucleocytoviricota</taxon>
        <taxon>Megaviricetes</taxon>
        <taxon>Pimascovirales</taxon>
        <taxon>Pimascovirales incertae sedis</taxon>
        <taxon>Iridoviridae</taxon>
        <taxon>Alphairidovirinae</taxon>
        <taxon>Ranavirus</taxon>
        <taxon>Ranavirus gadus1</taxon>
        <taxon>European North Atlantic ranavirus</taxon>
    </lineage>
</organism>
<reference evidence="1 2" key="1">
    <citation type="submission" date="2018-07" db="EMBL/GenBank/DDBJ databases">
        <title>Isolation and characterisation of a new ranavirus isolated from lumpfish in the North Atlantic area.</title>
        <authorList>
            <person name="Stagg H.E.B."/>
            <person name="Gudmundsdottir S."/>
            <person name="Vendramin N."/>
            <person name="Ruane N.M."/>
            <person name="Sigurdardottir H."/>
            <person name="Christiansen D.H."/>
            <person name="Cuenca A."/>
            <person name="Petersen P.E."/>
            <person name="Munro E.S."/>
            <person name="Subramaniam K."/>
            <person name="Waltzek T.B."/>
            <person name="Imnoi K."/>
            <person name="Popov V.L."/>
            <person name="Olesen N.J."/>
        </authorList>
    </citation>
    <scope>NUCLEOTIDE SEQUENCE [LARGE SCALE GENOMIC DNA]</scope>
    <source>
        <strain evidence="1">F24/15</strain>
    </source>
</reference>
<dbReference type="Proteomes" id="UP000319407">
    <property type="component" value="Segment"/>
</dbReference>
<sequence length="196" mass="21511">MTSRPFCDCVGKHATSHSKAPEDQRPLMFGHGSACLSHLLRTSRFQWLGISSVLVVGCTDGHPERAICSSVFGTKNVCLTGTGPVSIPVLGTDAVVRYGHLTGALMFYFPHILQPRGYDSCLDAFEGDVVVFVGETNPDGHHNPDGLLESISRDFYEIDRVDILKVPQRACSDCVSSLVLYVRKSQRENLEIKISE</sequence>
<dbReference type="EMBL" id="MH665358">
    <property type="protein sequence ID" value="AZY88460.1"/>
    <property type="molecule type" value="Genomic_DNA"/>
</dbReference>
<keyword evidence="2" id="KW-1185">Reference proteome</keyword>
<protein>
    <submittedName>
        <fullName evidence="1">Uncharacterized protein</fullName>
    </submittedName>
</protein>
<gene>
    <name evidence="1" type="primary">ORF61</name>
</gene>